<dbReference type="OrthoDB" id="3065426at2759"/>
<dbReference type="AlphaFoldDB" id="A0A8H6Z857"/>
<protein>
    <recommendedName>
        <fullName evidence="3">Protein kinase domain-containing protein</fullName>
    </recommendedName>
</protein>
<organism evidence="1 2">
    <name type="scientific">Mycena sanguinolenta</name>
    <dbReference type="NCBI Taxonomy" id="230812"/>
    <lineage>
        <taxon>Eukaryota</taxon>
        <taxon>Fungi</taxon>
        <taxon>Dikarya</taxon>
        <taxon>Basidiomycota</taxon>
        <taxon>Agaricomycotina</taxon>
        <taxon>Agaricomycetes</taxon>
        <taxon>Agaricomycetidae</taxon>
        <taxon>Agaricales</taxon>
        <taxon>Marasmiineae</taxon>
        <taxon>Mycenaceae</taxon>
        <taxon>Mycena</taxon>
    </lineage>
</organism>
<name>A0A8H6Z857_9AGAR</name>
<dbReference type="EMBL" id="JACAZH010000002">
    <property type="protein sequence ID" value="KAF7374310.1"/>
    <property type="molecule type" value="Genomic_DNA"/>
</dbReference>
<dbReference type="Proteomes" id="UP000623467">
    <property type="component" value="Unassembled WGS sequence"/>
</dbReference>
<gene>
    <name evidence="1" type="ORF">MSAN_00314300</name>
</gene>
<reference evidence="1" key="1">
    <citation type="submission" date="2020-05" db="EMBL/GenBank/DDBJ databases">
        <title>Mycena genomes resolve the evolution of fungal bioluminescence.</title>
        <authorList>
            <person name="Tsai I.J."/>
        </authorList>
    </citation>
    <scope>NUCLEOTIDE SEQUENCE</scope>
    <source>
        <strain evidence="1">160909Yilan</strain>
    </source>
</reference>
<evidence type="ECO:0000313" key="1">
    <source>
        <dbReference type="EMBL" id="KAF7374310.1"/>
    </source>
</evidence>
<evidence type="ECO:0008006" key="3">
    <source>
        <dbReference type="Google" id="ProtNLM"/>
    </source>
</evidence>
<sequence length="166" mass="17894">MFRGSRQGKKFKIVKISGGTAGSGGGGGVNSGGGVGEGPRVKTLSARKVATINKNYSAAPVVPSGFRTIPLGDINLQREIWQDDEGVIRLRRLYSAKIEGSDATRTVAMYQGDGAEQVWRRDIAKYMALRHPNIVQLFGIASCGNTHAAIFHDDFIPIQQFVSSDE</sequence>
<proteinExistence type="predicted"/>
<evidence type="ECO:0000313" key="2">
    <source>
        <dbReference type="Proteomes" id="UP000623467"/>
    </source>
</evidence>
<keyword evidence="2" id="KW-1185">Reference proteome</keyword>
<accession>A0A8H6Z857</accession>
<comment type="caution">
    <text evidence="1">The sequence shown here is derived from an EMBL/GenBank/DDBJ whole genome shotgun (WGS) entry which is preliminary data.</text>
</comment>